<name>A0ACB8YYK6_CICIN</name>
<dbReference type="EMBL" id="CM042017">
    <property type="protein sequence ID" value="KAI3690301.1"/>
    <property type="molecule type" value="Genomic_DNA"/>
</dbReference>
<keyword evidence="2" id="KW-1185">Reference proteome</keyword>
<protein>
    <submittedName>
        <fullName evidence="1">Uncharacterized protein</fullName>
    </submittedName>
</protein>
<reference evidence="1 2" key="2">
    <citation type="journal article" date="2022" name="Mol. Ecol. Resour.">
        <title>The genomes of chicory, endive, great burdock and yacon provide insights into Asteraceae paleo-polyploidization history and plant inulin production.</title>
        <authorList>
            <person name="Fan W."/>
            <person name="Wang S."/>
            <person name="Wang H."/>
            <person name="Wang A."/>
            <person name="Jiang F."/>
            <person name="Liu H."/>
            <person name="Zhao H."/>
            <person name="Xu D."/>
            <person name="Zhang Y."/>
        </authorList>
    </citation>
    <scope>NUCLEOTIDE SEQUENCE [LARGE SCALE GENOMIC DNA]</scope>
    <source>
        <strain evidence="2">cv. Punajuju</strain>
        <tissue evidence="1">Leaves</tissue>
    </source>
</reference>
<sequence>MKVGTIKRKLFPRIFKPKITKPYNFKALFEGLDAFLILSEKKVGFGLGKFMGNGLHTLRSNLFDPKKVLQSWDPTLVPGSMLPAMLTTMLFSPSWFDLLELDNLTGGFVSNFFVKYLWVCNKRSKQETFLVDKVVKKTGGKGYGLKQEMAIYWRLLAISAEISIVGVLDPKIPYSVSKYISCSFILKAHKRKGTALNMRPTTDYPVTLTAEEKLNVTLKRDDGLSNFDVQGTF</sequence>
<dbReference type="Proteomes" id="UP001055811">
    <property type="component" value="Linkage Group LG09"/>
</dbReference>
<gene>
    <name evidence="1" type="ORF">L2E82_48281</name>
</gene>
<evidence type="ECO:0000313" key="2">
    <source>
        <dbReference type="Proteomes" id="UP001055811"/>
    </source>
</evidence>
<proteinExistence type="predicted"/>
<accession>A0ACB8YYK6</accession>
<evidence type="ECO:0000313" key="1">
    <source>
        <dbReference type="EMBL" id="KAI3690301.1"/>
    </source>
</evidence>
<organism evidence="1 2">
    <name type="scientific">Cichorium intybus</name>
    <name type="common">Chicory</name>
    <dbReference type="NCBI Taxonomy" id="13427"/>
    <lineage>
        <taxon>Eukaryota</taxon>
        <taxon>Viridiplantae</taxon>
        <taxon>Streptophyta</taxon>
        <taxon>Embryophyta</taxon>
        <taxon>Tracheophyta</taxon>
        <taxon>Spermatophyta</taxon>
        <taxon>Magnoliopsida</taxon>
        <taxon>eudicotyledons</taxon>
        <taxon>Gunneridae</taxon>
        <taxon>Pentapetalae</taxon>
        <taxon>asterids</taxon>
        <taxon>campanulids</taxon>
        <taxon>Asterales</taxon>
        <taxon>Asteraceae</taxon>
        <taxon>Cichorioideae</taxon>
        <taxon>Cichorieae</taxon>
        <taxon>Cichoriinae</taxon>
        <taxon>Cichorium</taxon>
    </lineage>
</organism>
<reference evidence="2" key="1">
    <citation type="journal article" date="2022" name="Mol. Ecol. Resour.">
        <title>The genomes of chicory, endive, great burdock and yacon provide insights into Asteraceae palaeo-polyploidization history and plant inulin production.</title>
        <authorList>
            <person name="Fan W."/>
            <person name="Wang S."/>
            <person name="Wang H."/>
            <person name="Wang A."/>
            <person name="Jiang F."/>
            <person name="Liu H."/>
            <person name="Zhao H."/>
            <person name="Xu D."/>
            <person name="Zhang Y."/>
        </authorList>
    </citation>
    <scope>NUCLEOTIDE SEQUENCE [LARGE SCALE GENOMIC DNA]</scope>
    <source>
        <strain evidence="2">cv. Punajuju</strain>
    </source>
</reference>
<comment type="caution">
    <text evidence="1">The sequence shown here is derived from an EMBL/GenBank/DDBJ whole genome shotgun (WGS) entry which is preliminary data.</text>
</comment>